<protein>
    <submittedName>
        <fullName evidence="5">IstB domain protein ATP-binding protein</fullName>
    </submittedName>
</protein>
<proteinExistence type="inferred from homology"/>
<evidence type="ECO:0000256" key="3">
    <source>
        <dbReference type="ARBA" id="ARBA00022840"/>
    </source>
</evidence>
<comment type="similarity">
    <text evidence="1">Belongs to the IS21/IS1162 putative ATP-binding protein family.</text>
</comment>
<dbReference type="Pfam" id="PF01695">
    <property type="entry name" value="IstB_IS21"/>
    <property type="match status" value="1"/>
</dbReference>
<dbReference type="SUPFAM" id="SSF52540">
    <property type="entry name" value="P-loop containing nucleoside triphosphate hydrolases"/>
    <property type="match status" value="1"/>
</dbReference>
<dbReference type="Proteomes" id="UP000199169">
    <property type="component" value="Unassembled WGS sequence"/>
</dbReference>
<dbReference type="Gene3D" id="3.40.50.300">
    <property type="entry name" value="P-loop containing nucleotide triphosphate hydrolases"/>
    <property type="match status" value="1"/>
</dbReference>
<dbReference type="STRING" id="1860102.ACCAA_1210003"/>
<accession>A0A1A8XJ28</accession>
<evidence type="ECO:0000313" key="6">
    <source>
        <dbReference type="Proteomes" id="UP000199169"/>
    </source>
</evidence>
<dbReference type="InterPro" id="IPR047661">
    <property type="entry name" value="IstB"/>
</dbReference>
<evidence type="ECO:0000313" key="5">
    <source>
        <dbReference type="EMBL" id="SBT03943.1"/>
    </source>
</evidence>
<dbReference type="EMBL" id="FLQX01000026">
    <property type="protein sequence ID" value="SBT03943.1"/>
    <property type="molecule type" value="Genomic_DNA"/>
</dbReference>
<dbReference type="SMART" id="SM00382">
    <property type="entry name" value="AAA"/>
    <property type="match status" value="1"/>
</dbReference>
<evidence type="ECO:0000259" key="4">
    <source>
        <dbReference type="SMART" id="SM00382"/>
    </source>
</evidence>
<dbReference type="PIRSF" id="PIRSF003073">
    <property type="entry name" value="DNAC_TnpB_IstB"/>
    <property type="match status" value="1"/>
</dbReference>
<keyword evidence="6" id="KW-1185">Reference proteome</keyword>
<sequence>MGIDRRVASPEQISTDALRAQLEFLKLSYLLERFEPLAQEAGVEQWSHVDYLARLIEGEAHAREDRSIQRRVALARFPVLKTLDQFEWNWPTKINRPQIQNLFRLRFIEDKGNVIFIANVGLGKSHLSIALAHTACLRGYPVLFTTAVDIINTLSAAQAQGNLKRELRKYLQPKLLVVDELGYLPIDKHGADLLFQIISERYEHGALIITTNRAYKHWPEIFNHDSTLTSALLDRLLHHAETVVIEGKSYRMKEQIEA</sequence>
<dbReference type="NCBIfam" id="NF038214">
    <property type="entry name" value="IS21_help_AAA"/>
    <property type="match status" value="1"/>
</dbReference>
<dbReference type="PANTHER" id="PTHR30050:SF4">
    <property type="entry name" value="ATP-BINDING PROTEIN RV3427C IN INSERTION SEQUENCE-RELATED"/>
    <property type="match status" value="1"/>
</dbReference>
<feature type="domain" description="AAA+ ATPase" evidence="4">
    <location>
        <begin position="110"/>
        <end position="246"/>
    </location>
</feature>
<dbReference type="AlphaFoldDB" id="A0A1A8XJ28"/>
<dbReference type="InterPro" id="IPR027417">
    <property type="entry name" value="P-loop_NTPase"/>
</dbReference>
<evidence type="ECO:0000256" key="2">
    <source>
        <dbReference type="ARBA" id="ARBA00022741"/>
    </source>
</evidence>
<dbReference type="RefSeq" id="WP_186405745.1">
    <property type="nucleotide sequence ID" value="NZ_FLQX01000026.1"/>
</dbReference>
<dbReference type="InterPro" id="IPR028350">
    <property type="entry name" value="DNAC/IstB-like"/>
</dbReference>
<evidence type="ECO:0000256" key="1">
    <source>
        <dbReference type="ARBA" id="ARBA00008059"/>
    </source>
</evidence>
<reference evidence="5 6" key="1">
    <citation type="submission" date="2016-06" db="EMBL/GenBank/DDBJ databases">
        <authorList>
            <person name="Kjaerup R.B."/>
            <person name="Dalgaard T.S."/>
            <person name="Juul-Madsen H.R."/>
        </authorList>
    </citation>
    <scope>NUCLEOTIDE SEQUENCE [LARGE SCALE GENOMIC DNA]</scope>
    <source>
        <strain evidence="5">3</strain>
    </source>
</reference>
<dbReference type="CDD" id="cd00009">
    <property type="entry name" value="AAA"/>
    <property type="match status" value="1"/>
</dbReference>
<dbReference type="GO" id="GO:0005524">
    <property type="term" value="F:ATP binding"/>
    <property type="evidence" value="ECO:0007669"/>
    <property type="project" value="UniProtKB-KW"/>
</dbReference>
<dbReference type="PANTHER" id="PTHR30050">
    <property type="entry name" value="CHROMOSOMAL REPLICATION INITIATOR PROTEIN DNAA"/>
    <property type="match status" value="1"/>
</dbReference>
<keyword evidence="2" id="KW-0547">Nucleotide-binding</keyword>
<keyword evidence="3 5" id="KW-0067">ATP-binding</keyword>
<dbReference type="GO" id="GO:0006260">
    <property type="term" value="P:DNA replication"/>
    <property type="evidence" value="ECO:0007669"/>
    <property type="project" value="TreeGrafter"/>
</dbReference>
<name>A0A1A8XJ28_9PROT</name>
<dbReference type="InterPro" id="IPR002611">
    <property type="entry name" value="IstB_ATP-bd"/>
</dbReference>
<gene>
    <name evidence="5" type="ORF">ACCAA_1210003</name>
</gene>
<dbReference type="InterPro" id="IPR003593">
    <property type="entry name" value="AAA+_ATPase"/>
</dbReference>
<organism evidence="5 6">
    <name type="scientific">Candidatus Accumulibacter aalborgensis</name>
    <dbReference type="NCBI Taxonomy" id="1860102"/>
    <lineage>
        <taxon>Bacteria</taxon>
        <taxon>Pseudomonadati</taxon>
        <taxon>Pseudomonadota</taxon>
        <taxon>Betaproteobacteria</taxon>
        <taxon>Candidatus Accumulibacter</taxon>
    </lineage>
</organism>